<proteinExistence type="predicted"/>
<evidence type="ECO:0000256" key="1">
    <source>
        <dbReference type="SAM" id="Coils"/>
    </source>
</evidence>
<name>A0A5J4W7X2_9EUKA</name>
<gene>
    <name evidence="3" type="ORF">EZS28_013668</name>
</gene>
<comment type="caution">
    <text evidence="3">The sequence shown here is derived from an EMBL/GenBank/DDBJ whole genome shotgun (WGS) entry which is preliminary data.</text>
</comment>
<protein>
    <submittedName>
        <fullName evidence="3">Uncharacterized protein</fullName>
    </submittedName>
</protein>
<evidence type="ECO:0000313" key="4">
    <source>
        <dbReference type="Proteomes" id="UP000324800"/>
    </source>
</evidence>
<sequence>MCLGYETHEAVRLLHRIRLYLDFSLEMRKIREKEKRVKQALKIESVNEKENKDKEKEQLNNDQLNNEQPKQQIQRYQSIYKRYKSQTSNLNKDQPTFSQSFNVQDLNCFDPITTTSILPLLSAILSKLLQFLSPSSHIPALLTLLLRLVTGTIQNKKEIEKQTKKLKRIAIKNKKKESKLKDIDSQLNEIEDNQLNKNGVLSDVMHIIAHFIGTSTMEGDSYFPQFQNYIKDKIHRSMSVLNMDNKKLNDAKVHFEQFLAEQQKKHLEEQKKKKEEEKKLAQKLDEDNAAVSDGLDPQWPKLLLAYTTSSKILLRLALHLIVGNENAALLQKILHQSLAHLQCDKKISRKIY</sequence>
<dbReference type="AlphaFoldDB" id="A0A5J4W7X2"/>
<reference evidence="3 4" key="1">
    <citation type="submission" date="2019-03" db="EMBL/GenBank/DDBJ databases">
        <title>Single cell metagenomics reveals metabolic interactions within the superorganism composed of flagellate Streblomastix strix and complex community of Bacteroidetes bacteria on its surface.</title>
        <authorList>
            <person name="Treitli S.C."/>
            <person name="Kolisko M."/>
            <person name="Husnik F."/>
            <person name="Keeling P."/>
            <person name="Hampl V."/>
        </authorList>
    </citation>
    <scope>NUCLEOTIDE SEQUENCE [LARGE SCALE GENOMIC DNA]</scope>
    <source>
        <strain evidence="3">ST1C</strain>
    </source>
</reference>
<dbReference type="Proteomes" id="UP000324800">
    <property type="component" value="Unassembled WGS sequence"/>
</dbReference>
<evidence type="ECO:0000313" key="3">
    <source>
        <dbReference type="EMBL" id="KAA6390805.1"/>
    </source>
</evidence>
<feature type="region of interest" description="Disordered" evidence="2">
    <location>
        <begin position="48"/>
        <end position="71"/>
    </location>
</feature>
<feature type="compositionally biased region" description="Basic and acidic residues" evidence="2">
    <location>
        <begin position="48"/>
        <end position="59"/>
    </location>
</feature>
<feature type="coiled-coil region" evidence="1">
    <location>
        <begin position="257"/>
        <end position="287"/>
    </location>
</feature>
<organism evidence="3 4">
    <name type="scientific">Streblomastix strix</name>
    <dbReference type="NCBI Taxonomy" id="222440"/>
    <lineage>
        <taxon>Eukaryota</taxon>
        <taxon>Metamonada</taxon>
        <taxon>Preaxostyla</taxon>
        <taxon>Oxymonadida</taxon>
        <taxon>Streblomastigidae</taxon>
        <taxon>Streblomastix</taxon>
    </lineage>
</organism>
<feature type="coiled-coil region" evidence="1">
    <location>
        <begin position="159"/>
        <end position="193"/>
    </location>
</feature>
<accession>A0A5J4W7X2</accession>
<evidence type="ECO:0000256" key="2">
    <source>
        <dbReference type="SAM" id="MobiDB-lite"/>
    </source>
</evidence>
<keyword evidence="1" id="KW-0175">Coiled coil</keyword>
<dbReference type="EMBL" id="SNRW01003098">
    <property type="protein sequence ID" value="KAA6390805.1"/>
    <property type="molecule type" value="Genomic_DNA"/>
</dbReference>